<evidence type="ECO:0000313" key="2">
    <source>
        <dbReference type="EMBL" id="TYI79833.1"/>
    </source>
</evidence>
<feature type="transmembrane region" description="Helical" evidence="1">
    <location>
        <begin position="37"/>
        <end position="59"/>
    </location>
</feature>
<keyword evidence="1" id="KW-0812">Transmembrane</keyword>
<name>A0A5D2UTP7_GOSMU</name>
<accession>A0A5D2UTP7</accession>
<evidence type="ECO:0000313" key="3">
    <source>
        <dbReference type="Proteomes" id="UP000323597"/>
    </source>
</evidence>
<sequence length="67" mass="7790">MVLLVEVVEEFRLIFSAGMMNQKSMCMEELVMAAQRMLVLLEPSMMLCPVALLLIIIIWQQLQKPFF</sequence>
<organism evidence="2 3">
    <name type="scientific">Gossypium mustelinum</name>
    <name type="common">Cotton</name>
    <name type="synonym">Gossypium caicoense</name>
    <dbReference type="NCBI Taxonomy" id="34275"/>
    <lineage>
        <taxon>Eukaryota</taxon>
        <taxon>Viridiplantae</taxon>
        <taxon>Streptophyta</taxon>
        <taxon>Embryophyta</taxon>
        <taxon>Tracheophyta</taxon>
        <taxon>Spermatophyta</taxon>
        <taxon>Magnoliopsida</taxon>
        <taxon>eudicotyledons</taxon>
        <taxon>Gunneridae</taxon>
        <taxon>Pentapetalae</taxon>
        <taxon>rosids</taxon>
        <taxon>malvids</taxon>
        <taxon>Malvales</taxon>
        <taxon>Malvaceae</taxon>
        <taxon>Malvoideae</taxon>
        <taxon>Gossypium</taxon>
    </lineage>
</organism>
<keyword evidence="3" id="KW-1185">Reference proteome</keyword>
<keyword evidence="1" id="KW-1133">Transmembrane helix</keyword>
<dbReference type="AlphaFoldDB" id="A0A5D2UTP7"/>
<proteinExistence type="predicted"/>
<reference evidence="2 3" key="1">
    <citation type="submission" date="2019-07" db="EMBL/GenBank/DDBJ databases">
        <title>WGS assembly of Gossypium mustelinum.</title>
        <authorList>
            <person name="Chen Z.J."/>
            <person name="Sreedasyam A."/>
            <person name="Ando A."/>
            <person name="Song Q."/>
            <person name="De L."/>
            <person name="Hulse-Kemp A."/>
            <person name="Ding M."/>
            <person name="Ye W."/>
            <person name="Kirkbride R."/>
            <person name="Jenkins J."/>
            <person name="Plott C."/>
            <person name="Lovell J."/>
            <person name="Lin Y.-M."/>
            <person name="Vaughn R."/>
            <person name="Liu B."/>
            <person name="Li W."/>
            <person name="Simpson S."/>
            <person name="Scheffler B."/>
            <person name="Saski C."/>
            <person name="Grover C."/>
            <person name="Hu G."/>
            <person name="Conover J."/>
            <person name="Carlson J."/>
            <person name="Shu S."/>
            <person name="Boston L."/>
            <person name="Williams M."/>
            <person name="Peterson D."/>
            <person name="Mcgee K."/>
            <person name="Jones D."/>
            <person name="Wendel J."/>
            <person name="Stelly D."/>
            <person name="Grimwood J."/>
            <person name="Schmutz J."/>
        </authorList>
    </citation>
    <scope>NUCLEOTIDE SEQUENCE [LARGE SCALE GENOMIC DNA]</scope>
    <source>
        <strain evidence="2">1408120.09</strain>
    </source>
</reference>
<evidence type="ECO:0000256" key="1">
    <source>
        <dbReference type="SAM" id="Phobius"/>
    </source>
</evidence>
<gene>
    <name evidence="2" type="ORF">E1A91_D05G048800v1</name>
</gene>
<protein>
    <submittedName>
        <fullName evidence="2">Uncharacterized protein</fullName>
    </submittedName>
</protein>
<keyword evidence="1" id="KW-0472">Membrane</keyword>
<dbReference type="Proteomes" id="UP000323597">
    <property type="component" value="Chromosome D05"/>
</dbReference>
<dbReference type="EMBL" id="CM017653">
    <property type="protein sequence ID" value="TYI79833.1"/>
    <property type="molecule type" value="Genomic_DNA"/>
</dbReference>